<reference evidence="1" key="1">
    <citation type="submission" date="2020-04" db="EMBL/GenBank/DDBJ databases">
        <title>A desert anoxygenic phototrophic bacterium fixes CO2 using RubisCO under aerobic conditions.</title>
        <authorList>
            <person name="Tang K."/>
        </authorList>
    </citation>
    <scope>NUCLEOTIDE SEQUENCE [LARGE SCALE GENOMIC DNA]</scope>
    <source>
        <strain evidence="1">MIMtkB3</strain>
    </source>
</reference>
<evidence type="ECO:0000313" key="1">
    <source>
        <dbReference type="EMBL" id="QJE72940.1"/>
    </source>
</evidence>
<dbReference type="EMBL" id="CP051775">
    <property type="protein sequence ID" value="QJE72940.1"/>
    <property type="molecule type" value="Genomic_DNA"/>
</dbReference>
<dbReference type="AlphaFoldDB" id="A0A858R680"/>
<keyword evidence="2" id="KW-1185">Reference proteome</keyword>
<protein>
    <submittedName>
        <fullName evidence="1">Uncharacterized protein</fullName>
    </submittedName>
</protein>
<dbReference type="KEGG" id="acru:HHL28_07425"/>
<evidence type="ECO:0000313" key="2">
    <source>
        <dbReference type="Proteomes" id="UP000501891"/>
    </source>
</evidence>
<dbReference type="Proteomes" id="UP000501891">
    <property type="component" value="Chromosome"/>
</dbReference>
<sequence>MSQGHDDKDLLAGFRQTLVYAEASPEERSRLETFLAELAAENVELLLRQRVTH</sequence>
<name>A0A858R680_9PROT</name>
<organism evidence="1 2">
    <name type="scientific">Aerophototrophica crusticola</name>
    <dbReference type="NCBI Taxonomy" id="1709002"/>
    <lineage>
        <taxon>Bacteria</taxon>
        <taxon>Pseudomonadati</taxon>
        <taxon>Pseudomonadota</taxon>
        <taxon>Alphaproteobacteria</taxon>
        <taxon>Rhodospirillales</taxon>
        <taxon>Rhodospirillaceae</taxon>
        <taxon>Aerophototrophica</taxon>
    </lineage>
</organism>
<proteinExistence type="predicted"/>
<gene>
    <name evidence="1" type="ORF">HHL28_07425</name>
</gene>
<accession>A0A858R680</accession>